<dbReference type="PANTHER" id="PTHR33445:SF1">
    <property type="entry name" value="ATP SYNTHASE SUBUNIT B"/>
    <property type="match status" value="1"/>
</dbReference>
<evidence type="ECO:0000256" key="8">
    <source>
        <dbReference type="ARBA" id="ARBA00023065"/>
    </source>
</evidence>
<sequence length="176" mass="19280">MFLDYLVLNATEGEVALLNTGDIFTTLIIFIILMLLLKKFAWGPLMGIMTQREELIANEIEAAENSRIESGKLLEQQNSLLKVARTEAQAIVENAKKQGEVQRGEIVTVARAEANRMKESAVREIETEKEKAIAAVRGQVVSLSVLAASKVLGKQISEEDNRALIEETIAKAGDVG</sequence>
<dbReference type="CDD" id="cd06503">
    <property type="entry name" value="ATP-synt_Fo_b"/>
    <property type="match status" value="1"/>
</dbReference>
<keyword evidence="16" id="KW-1185">Reference proteome</keyword>
<dbReference type="AlphaFoldDB" id="A0A4P7A0H5"/>
<dbReference type="KEGG" id="panc:E2636_13440"/>
<evidence type="ECO:0000256" key="1">
    <source>
        <dbReference type="ARBA" id="ARBA00005513"/>
    </source>
</evidence>
<evidence type="ECO:0000256" key="12">
    <source>
        <dbReference type="ARBA" id="ARBA00037847"/>
    </source>
</evidence>
<dbReference type="GO" id="GO:0046961">
    <property type="term" value="F:proton-transporting ATPase activity, rotational mechanism"/>
    <property type="evidence" value="ECO:0007669"/>
    <property type="project" value="TreeGrafter"/>
</dbReference>
<keyword evidence="10 13" id="KW-0066">ATP synthesis</keyword>
<comment type="subcellular location">
    <subcellularLocation>
        <location evidence="13">Cell membrane</location>
        <topology evidence="13">Single-pass membrane protein</topology>
    </subcellularLocation>
    <subcellularLocation>
        <location evidence="12">Endomembrane system</location>
        <topology evidence="12">Single-pass membrane protein</topology>
    </subcellularLocation>
</comment>
<dbReference type="GO" id="GO:0045259">
    <property type="term" value="C:proton-transporting ATP synthase complex"/>
    <property type="evidence" value="ECO:0007669"/>
    <property type="project" value="UniProtKB-KW"/>
</dbReference>
<evidence type="ECO:0000256" key="3">
    <source>
        <dbReference type="ARBA" id="ARBA00022475"/>
    </source>
</evidence>
<evidence type="ECO:0000256" key="7">
    <source>
        <dbReference type="ARBA" id="ARBA00022989"/>
    </source>
</evidence>
<evidence type="ECO:0000256" key="13">
    <source>
        <dbReference type="HAMAP-Rule" id="MF_01398"/>
    </source>
</evidence>
<dbReference type="InterPro" id="IPR005864">
    <property type="entry name" value="ATP_synth_F0_bsu_bac"/>
</dbReference>
<evidence type="ECO:0000256" key="2">
    <source>
        <dbReference type="ARBA" id="ARBA00022448"/>
    </source>
</evidence>
<keyword evidence="7 13" id="KW-1133">Transmembrane helix</keyword>
<reference evidence="15 16" key="1">
    <citation type="submission" date="2019-03" db="EMBL/GenBank/DDBJ databases">
        <title>Complete genome sequence of Paenisporosarcina antarctica CGMCC 1.6503T.</title>
        <authorList>
            <person name="Rong J.-C."/>
            <person name="Chi N.-Y."/>
            <person name="Zhang Q.-F."/>
        </authorList>
    </citation>
    <scope>NUCLEOTIDE SEQUENCE [LARGE SCALE GENOMIC DNA]</scope>
    <source>
        <strain evidence="15 16">CGMCC 1.6503</strain>
    </source>
</reference>
<evidence type="ECO:0000256" key="6">
    <source>
        <dbReference type="ARBA" id="ARBA00022781"/>
    </source>
</evidence>
<protein>
    <recommendedName>
        <fullName evidence="13">ATP synthase subunit b</fullName>
    </recommendedName>
    <alternativeName>
        <fullName evidence="13">ATP synthase F(0) sector subunit b</fullName>
    </alternativeName>
    <alternativeName>
        <fullName evidence="13">ATPase subunit I</fullName>
    </alternativeName>
    <alternativeName>
        <fullName evidence="13">F-type ATPase subunit b</fullName>
        <shortName evidence="13">F-ATPase subunit b</shortName>
    </alternativeName>
</protein>
<comment type="function">
    <text evidence="11 13">F(1)F(0) ATP synthase produces ATP from ADP in the presence of a proton or sodium gradient. F-type ATPases consist of two structural domains, F(1) containing the extramembraneous catalytic core and F(0) containing the membrane proton channel, linked together by a central stalk and a peripheral stalk. During catalysis, ATP synthesis in the catalytic domain of F(1) is coupled via a rotary mechanism of the central stalk subunits to proton translocation.</text>
</comment>
<keyword evidence="6 13" id="KW-0375">Hydrogen ion transport</keyword>
<keyword evidence="3 13" id="KW-1003">Cell membrane</keyword>
<dbReference type="Pfam" id="PF00430">
    <property type="entry name" value="ATP-synt_B"/>
    <property type="match status" value="1"/>
</dbReference>
<dbReference type="SUPFAM" id="SSF81573">
    <property type="entry name" value="F1F0 ATP synthase subunit B, membrane domain"/>
    <property type="match status" value="1"/>
</dbReference>
<dbReference type="RefSeq" id="WP_134210655.1">
    <property type="nucleotide sequence ID" value="NZ_CP038015.1"/>
</dbReference>
<dbReference type="EMBL" id="CP038015">
    <property type="protein sequence ID" value="QBP42088.1"/>
    <property type="molecule type" value="Genomic_DNA"/>
</dbReference>
<evidence type="ECO:0000313" key="15">
    <source>
        <dbReference type="EMBL" id="QBP42088.1"/>
    </source>
</evidence>
<gene>
    <name evidence="13 15" type="primary">atpF</name>
    <name evidence="15" type="ORF">E2636_13440</name>
</gene>
<dbReference type="InterPro" id="IPR002146">
    <property type="entry name" value="ATP_synth_b/b'su_bac/chlpt"/>
</dbReference>
<evidence type="ECO:0000256" key="5">
    <source>
        <dbReference type="ARBA" id="ARBA00022692"/>
    </source>
</evidence>
<comment type="subunit">
    <text evidence="13">F-type ATPases have 2 components, F(1) - the catalytic core - and F(0) - the membrane proton channel. F(1) has five subunits: alpha(3), beta(3), gamma(1), delta(1), epsilon(1). F(0) has three main subunits: a(1), b(2) and c(10-14). The alpha and beta chains form an alternating ring which encloses part of the gamma chain. F(1) is attached to F(0) by a central stalk formed by the gamma and epsilon chains, while a peripheral stalk is formed by the delta and b chains.</text>
</comment>
<evidence type="ECO:0000256" key="14">
    <source>
        <dbReference type="RuleBase" id="RU003848"/>
    </source>
</evidence>
<evidence type="ECO:0000256" key="4">
    <source>
        <dbReference type="ARBA" id="ARBA00022547"/>
    </source>
</evidence>
<evidence type="ECO:0000256" key="9">
    <source>
        <dbReference type="ARBA" id="ARBA00023136"/>
    </source>
</evidence>
<evidence type="ECO:0000256" key="10">
    <source>
        <dbReference type="ARBA" id="ARBA00023310"/>
    </source>
</evidence>
<name>A0A4P7A0H5_9BACL</name>
<keyword evidence="8 13" id="KW-0406">Ion transport</keyword>
<dbReference type="HAMAP" id="MF_01398">
    <property type="entry name" value="ATP_synth_b_bprime"/>
    <property type="match status" value="1"/>
</dbReference>
<keyword evidence="2 13" id="KW-0813">Transport</keyword>
<dbReference type="InterPro" id="IPR050059">
    <property type="entry name" value="ATP_synthase_B_chain"/>
</dbReference>
<dbReference type="GO" id="GO:0046933">
    <property type="term" value="F:proton-transporting ATP synthase activity, rotational mechanism"/>
    <property type="evidence" value="ECO:0007669"/>
    <property type="project" value="UniProtKB-UniRule"/>
</dbReference>
<evidence type="ECO:0000256" key="11">
    <source>
        <dbReference type="ARBA" id="ARBA00025198"/>
    </source>
</evidence>
<evidence type="ECO:0000313" key="16">
    <source>
        <dbReference type="Proteomes" id="UP000294292"/>
    </source>
</evidence>
<feature type="transmembrane region" description="Helical" evidence="13">
    <location>
        <begin position="15"/>
        <end position="37"/>
    </location>
</feature>
<keyword evidence="4 13" id="KW-0138">CF(0)</keyword>
<comment type="similarity">
    <text evidence="1 13 14">Belongs to the ATPase B chain family.</text>
</comment>
<accession>A0A4P7A0H5</accession>
<dbReference type="GO" id="GO:0005886">
    <property type="term" value="C:plasma membrane"/>
    <property type="evidence" value="ECO:0007669"/>
    <property type="project" value="UniProtKB-SubCell"/>
</dbReference>
<proteinExistence type="inferred from homology"/>
<comment type="function">
    <text evidence="13">Component of the F(0) channel, it forms part of the peripheral stalk, linking F(1) to F(0).</text>
</comment>
<organism evidence="15 16">
    <name type="scientific">Paenisporosarcina antarctica</name>
    <dbReference type="NCBI Taxonomy" id="417367"/>
    <lineage>
        <taxon>Bacteria</taxon>
        <taxon>Bacillati</taxon>
        <taxon>Bacillota</taxon>
        <taxon>Bacilli</taxon>
        <taxon>Bacillales</taxon>
        <taxon>Caryophanaceae</taxon>
        <taxon>Paenisporosarcina</taxon>
    </lineage>
</organism>
<keyword evidence="5 13" id="KW-0812">Transmembrane</keyword>
<dbReference type="OrthoDB" id="282095at2"/>
<dbReference type="Gene3D" id="1.20.5.620">
    <property type="entry name" value="F1F0 ATP synthase subunit B, membrane domain"/>
    <property type="match status" value="1"/>
</dbReference>
<keyword evidence="9 13" id="KW-0472">Membrane</keyword>
<dbReference type="Proteomes" id="UP000294292">
    <property type="component" value="Chromosome"/>
</dbReference>
<dbReference type="PANTHER" id="PTHR33445">
    <property type="entry name" value="ATP SYNTHASE SUBUNIT B', CHLOROPLASTIC"/>
    <property type="match status" value="1"/>
</dbReference>
<dbReference type="NCBIfam" id="TIGR01144">
    <property type="entry name" value="ATP_synt_b"/>
    <property type="match status" value="1"/>
</dbReference>
<dbReference type="InterPro" id="IPR028987">
    <property type="entry name" value="ATP_synth_B-like_membr_sf"/>
</dbReference>
<dbReference type="GO" id="GO:0012505">
    <property type="term" value="C:endomembrane system"/>
    <property type="evidence" value="ECO:0007669"/>
    <property type="project" value="UniProtKB-SubCell"/>
</dbReference>